<keyword evidence="2" id="KW-1185">Reference proteome</keyword>
<gene>
    <name evidence="1" type="ORF">ACFPIH_54480</name>
</gene>
<comment type="caution">
    <text evidence="1">The sequence shown here is derived from an EMBL/GenBank/DDBJ whole genome shotgun (WGS) entry which is preliminary data.</text>
</comment>
<dbReference type="RefSeq" id="WP_381169149.1">
    <property type="nucleotide sequence ID" value="NZ_JBHSFK010000075.1"/>
</dbReference>
<evidence type="ECO:0008006" key="3">
    <source>
        <dbReference type="Google" id="ProtNLM"/>
    </source>
</evidence>
<accession>A0ABV9B9H7</accession>
<protein>
    <recommendedName>
        <fullName evidence="3">WXG100 family type VII secretion target</fullName>
    </recommendedName>
</protein>
<reference evidence="2" key="1">
    <citation type="journal article" date="2019" name="Int. J. Syst. Evol. Microbiol.">
        <title>The Global Catalogue of Microorganisms (GCM) 10K type strain sequencing project: providing services to taxonomists for standard genome sequencing and annotation.</title>
        <authorList>
            <consortium name="The Broad Institute Genomics Platform"/>
            <consortium name="The Broad Institute Genome Sequencing Center for Infectious Disease"/>
            <person name="Wu L."/>
            <person name="Ma J."/>
        </authorList>
    </citation>
    <scope>NUCLEOTIDE SEQUENCE [LARGE SCALE GENOMIC DNA]</scope>
    <source>
        <strain evidence="2">CGMCC 4.7177</strain>
    </source>
</reference>
<dbReference type="Proteomes" id="UP001595839">
    <property type="component" value="Unassembled WGS sequence"/>
</dbReference>
<organism evidence="1 2">
    <name type="scientific">Streptomyces vulcanius</name>
    <dbReference type="NCBI Taxonomy" id="1441876"/>
    <lineage>
        <taxon>Bacteria</taxon>
        <taxon>Bacillati</taxon>
        <taxon>Actinomycetota</taxon>
        <taxon>Actinomycetes</taxon>
        <taxon>Kitasatosporales</taxon>
        <taxon>Streptomycetaceae</taxon>
        <taxon>Streptomyces</taxon>
    </lineage>
</organism>
<evidence type="ECO:0000313" key="1">
    <source>
        <dbReference type="EMBL" id="MFC4508299.1"/>
    </source>
</evidence>
<name>A0ABV9B9H7_9ACTN</name>
<evidence type="ECO:0000313" key="2">
    <source>
        <dbReference type="Proteomes" id="UP001595839"/>
    </source>
</evidence>
<sequence length="113" mass="12522">MAEEYSADRVRLRNAIQQIAQLSEMGEHLMARFTQGLTETTRWYGEDDDFAREIGPQARRETQGTLDTGRSVVAAVSAVTDGTNTNLKNINETQGNNLEGILSNANKQHGGRR</sequence>
<dbReference type="EMBL" id="JBHSFK010000075">
    <property type="protein sequence ID" value="MFC4508299.1"/>
    <property type="molecule type" value="Genomic_DNA"/>
</dbReference>
<proteinExistence type="predicted"/>